<proteinExistence type="predicted"/>
<organism evidence="1 2">
    <name type="scientific">Acinetobacter puyangensis</name>
    <dbReference type="NCBI Taxonomy" id="1096779"/>
    <lineage>
        <taxon>Bacteria</taxon>
        <taxon>Pseudomonadati</taxon>
        <taxon>Pseudomonadota</taxon>
        <taxon>Gammaproteobacteria</taxon>
        <taxon>Moraxellales</taxon>
        <taxon>Moraxellaceae</taxon>
        <taxon>Acinetobacter</taxon>
    </lineage>
</organism>
<keyword evidence="2" id="KW-1185">Reference proteome</keyword>
<name>A0A240E664_9GAMM</name>
<accession>A0A240E664</accession>
<dbReference type="EMBL" id="OANT01000002">
    <property type="protein sequence ID" value="SNX44254.1"/>
    <property type="molecule type" value="Genomic_DNA"/>
</dbReference>
<dbReference type="Proteomes" id="UP000219042">
    <property type="component" value="Unassembled WGS sequence"/>
</dbReference>
<evidence type="ECO:0000313" key="1">
    <source>
        <dbReference type="EMBL" id="SNX44254.1"/>
    </source>
</evidence>
<gene>
    <name evidence="1" type="ORF">SAMN05421731_102415</name>
</gene>
<reference evidence="2" key="1">
    <citation type="submission" date="2016-09" db="EMBL/GenBank/DDBJ databases">
        <authorList>
            <person name="Varghese N."/>
            <person name="Submissions S."/>
        </authorList>
    </citation>
    <scope>NUCLEOTIDE SEQUENCE [LARGE SCALE GENOMIC DNA]</scope>
    <source>
        <strain evidence="2">ANC 4466</strain>
    </source>
</reference>
<sequence>MSDDFITNATAANSKYAELPTSTNSLLIEALSDKLIATFALCDKEGKASEDKTTVKGMFTDGDMSIESQWQTPFENSNPENKLPTLMAGIQSGEMLEAGGKVVSNLAGDYAKKITDAIDPLTSTLRNGLNGLVGKTNLTKVNTQQVFLSTASVRLSLSLSFIAIKDAREEVEKPISILQQWALPKFLYDDSLITSVSKDGLSGLYPSEIPPFVSLTLHGKTYKPLIIESVHAPLNAPIDSNGNRLAVTVQVNVITLTAWDKQDIVDLYK</sequence>
<dbReference type="OrthoDB" id="8613896at2"/>
<dbReference type="AlphaFoldDB" id="A0A240E664"/>
<protein>
    <submittedName>
        <fullName evidence="1">Uncharacterized protein</fullName>
    </submittedName>
</protein>
<evidence type="ECO:0000313" key="2">
    <source>
        <dbReference type="Proteomes" id="UP000219042"/>
    </source>
</evidence>
<dbReference type="RefSeq" id="WP_097078496.1">
    <property type="nucleotide sequence ID" value="NZ_BAABHT010000003.1"/>
</dbReference>